<dbReference type="CDD" id="cd00609">
    <property type="entry name" value="AAT_like"/>
    <property type="match status" value="1"/>
</dbReference>
<comment type="caution">
    <text evidence="6">The sequence shown here is derived from an EMBL/GenBank/DDBJ whole genome shotgun (WGS) entry which is preliminary data.</text>
</comment>
<evidence type="ECO:0000313" key="7">
    <source>
        <dbReference type="Proteomes" id="UP001595847"/>
    </source>
</evidence>
<dbReference type="PANTHER" id="PTHR42885">
    <property type="entry name" value="HISTIDINOL-PHOSPHATE AMINOTRANSFERASE-RELATED"/>
    <property type="match status" value="1"/>
</dbReference>
<evidence type="ECO:0000256" key="4">
    <source>
        <dbReference type="SAM" id="MobiDB-lite"/>
    </source>
</evidence>
<comment type="cofactor">
    <cofactor evidence="1 3">
        <name>pyridoxal 5'-phosphate</name>
        <dbReference type="ChEBI" id="CHEBI:597326"/>
    </cofactor>
</comment>
<dbReference type="Gene3D" id="3.90.1150.10">
    <property type="entry name" value="Aspartate Aminotransferase, domain 1"/>
    <property type="match status" value="1"/>
</dbReference>
<dbReference type="Gene3D" id="3.40.640.10">
    <property type="entry name" value="Type I PLP-dependent aspartate aminotransferase-like (Major domain)"/>
    <property type="match status" value="1"/>
</dbReference>
<dbReference type="NCBIfam" id="NF005915">
    <property type="entry name" value="PRK07908.1"/>
    <property type="match status" value="1"/>
</dbReference>
<dbReference type="PANTHER" id="PTHR42885:SF1">
    <property type="entry name" value="THREONINE-PHOSPHATE DECARBOXYLASE"/>
    <property type="match status" value="1"/>
</dbReference>
<keyword evidence="6" id="KW-0456">Lyase</keyword>
<comment type="similarity">
    <text evidence="3">Belongs to the class-I pyridoxal-phosphate-dependent aminotransferase family.</text>
</comment>
<feature type="domain" description="Aminotransferase class I/classII large" evidence="5">
    <location>
        <begin position="47"/>
        <end position="349"/>
    </location>
</feature>
<dbReference type="PROSITE" id="PS00105">
    <property type="entry name" value="AA_TRANSFER_CLASS_1"/>
    <property type="match status" value="1"/>
</dbReference>
<proteinExistence type="inferred from homology"/>
<dbReference type="Pfam" id="PF00155">
    <property type="entry name" value="Aminotran_1_2"/>
    <property type="match status" value="1"/>
</dbReference>
<keyword evidence="2" id="KW-0663">Pyridoxal phosphate</keyword>
<dbReference type="RefSeq" id="WP_378537583.1">
    <property type="nucleotide sequence ID" value="NZ_JBHSBH010000015.1"/>
</dbReference>
<accession>A0ABV8FX67</accession>
<reference evidence="7" key="1">
    <citation type="journal article" date="2019" name="Int. J. Syst. Evol. Microbiol.">
        <title>The Global Catalogue of Microorganisms (GCM) 10K type strain sequencing project: providing services to taxonomists for standard genome sequencing and annotation.</title>
        <authorList>
            <consortium name="The Broad Institute Genomics Platform"/>
            <consortium name="The Broad Institute Genome Sequencing Center for Infectious Disease"/>
            <person name="Wu L."/>
            <person name="Ma J."/>
        </authorList>
    </citation>
    <scope>NUCLEOTIDE SEQUENCE [LARGE SCALE GENOMIC DNA]</scope>
    <source>
        <strain evidence="7">TBRC 1826</strain>
    </source>
</reference>
<dbReference type="EC" id="2.6.1.-" evidence="3"/>
<evidence type="ECO:0000259" key="5">
    <source>
        <dbReference type="Pfam" id="PF00155"/>
    </source>
</evidence>
<name>A0ABV8FX67_9ACTN</name>
<evidence type="ECO:0000256" key="3">
    <source>
        <dbReference type="RuleBase" id="RU000481"/>
    </source>
</evidence>
<dbReference type="InterPro" id="IPR015421">
    <property type="entry name" value="PyrdxlP-dep_Trfase_major"/>
</dbReference>
<dbReference type="InterPro" id="IPR015422">
    <property type="entry name" value="PyrdxlP-dep_Trfase_small"/>
</dbReference>
<feature type="region of interest" description="Disordered" evidence="4">
    <location>
        <begin position="1"/>
        <end position="22"/>
    </location>
</feature>
<keyword evidence="3" id="KW-0808">Transferase</keyword>
<dbReference type="GO" id="GO:0048472">
    <property type="term" value="F:threonine-phosphate decarboxylase activity"/>
    <property type="evidence" value="ECO:0007669"/>
    <property type="project" value="UniProtKB-EC"/>
</dbReference>
<keyword evidence="7" id="KW-1185">Reference proteome</keyword>
<dbReference type="InterPro" id="IPR004839">
    <property type="entry name" value="Aminotransferase_I/II_large"/>
</dbReference>
<protein>
    <recommendedName>
        <fullName evidence="3">Aminotransferase</fullName>
        <ecNumber evidence="3">2.6.1.-</ecNumber>
    </recommendedName>
</protein>
<dbReference type="EMBL" id="JBHSBH010000015">
    <property type="protein sequence ID" value="MFC3999256.1"/>
    <property type="molecule type" value="Genomic_DNA"/>
</dbReference>
<evidence type="ECO:0000313" key="6">
    <source>
        <dbReference type="EMBL" id="MFC3999256.1"/>
    </source>
</evidence>
<sequence length="366" mass="37970">MTRRDAAAPTGAPRIGHPVRGDERRASVHDVDLHHHGDAETGPGLLDFAVNVRAGTPPAWLAERIAASLSGIAAYPDPRAARAAVAARHGRDPGAVLLTAGAAEAFVLLARVLAPRRAVVVHPQFTEPEAALRAAGHTVDRVLLPAPGFLLDPARVPEDADLVMVGNPTNPTSVLHPSAGLARLARPGRTLVVDEAFADCVPGEPESLAGRADLPGLVVLRSLTKTWGLAGLRAGYLLADPGLVTRLAAAQPLWSVSTPALAATEACCTPEAVAEADAWARGMSGDRAALADALTGAGLHVTPGAAASFLLVKAVDGEGLRARLRAAGIAVRRGDTFPGLGPDWLRIAVRDRWTSLRMARTLAELL</sequence>
<dbReference type="InterPro" id="IPR015424">
    <property type="entry name" value="PyrdxlP-dep_Trfase"/>
</dbReference>
<evidence type="ECO:0000256" key="2">
    <source>
        <dbReference type="ARBA" id="ARBA00022898"/>
    </source>
</evidence>
<dbReference type="Proteomes" id="UP001595847">
    <property type="component" value="Unassembled WGS sequence"/>
</dbReference>
<keyword evidence="3" id="KW-0032">Aminotransferase</keyword>
<evidence type="ECO:0000256" key="1">
    <source>
        <dbReference type="ARBA" id="ARBA00001933"/>
    </source>
</evidence>
<organism evidence="6 7">
    <name type="scientific">Nocardiopsis sediminis</name>
    <dbReference type="NCBI Taxonomy" id="1778267"/>
    <lineage>
        <taxon>Bacteria</taxon>
        <taxon>Bacillati</taxon>
        <taxon>Actinomycetota</taxon>
        <taxon>Actinomycetes</taxon>
        <taxon>Streptosporangiales</taxon>
        <taxon>Nocardiopsidaceae</taxon>
        <taxon>Nocardiopsis</taxon>
    </lineage>
</organism>
<gene>
    <name evidence="6" type="primary">cobC</name>
    <name evidence="6" type="ORF">ACFOVU_25305</name>
</gene>
<dbReference type="SUPFAM" id="SSF53383">
    <property type="entry name" value="PLP-dependent transferases"/>
    <property type="match status" value="1"/>
</dbReference>
<dbReference type="InterPro" id="IPR004838">
    <property type="entry name" value="NHTrfase_class1_PyrdxlP-BS"/>
</dbReference>